<evidence type="ECO:0000313" key="3">
    <source>
        <dbReference type="Proteomes" id="UP000579153"/>
    </source>
</evidence>
<dbReference type="SUPFAM" id="SSF56112">
    <property type="entry name" value="Protein kinase-like (PK-like)"/>
    <property type="match status" value="1"/>
</dbReference>
<accession>A0A7W9LCE1</accession>
<dbReference type="Gene3D" id="3.90.1200.10">
    <property type="match status" value="1"/>
</dbReference>
<reference evidence="2 3" key="1">
    <citation type="submission" date="2020-08" db="EMBL/GenBank/DDBJ databases">
        <title>Sequencing the genomes of 1000 actinobacteria strains.</title>
        <authorList>
            <person name="Klenk H.-P."/>
        </authorList>
    </citation>
    <scope>NUCLEOTIDE SEQUENCE [LARGE SCALE GENOMIC DNA]</scope>
    <source>
        <strain evidence="2 3">DSM 45507</strain>
    </source>
</reference>
<name>A0A7W9LCE1_9ACTN</name>
<dbReference type="EMBL" id="JACHMB010000001">
    <property type="protein sequence ID" value="MBB5778630.1"/>
    <property type="molecule type" value="Genomic_DNA"/>
</dbReference>
<comment type="caution">
    <text evidence="2">The sequence shown here is derived from an EMBL/GenBank/DDBJ whole genome shotgun (WGS) entry which is preliminary data.</text>
</comment>
<protein>
    <recommendedName>
        <fullName evidence="1">Aminoglycoside phosphotransferase domain-containing protein</fullName>
    </recommendedName>
</protein>
<evidence type="ECO:0000259" key="1">
    <source>
        <dbReference type="Pfam" id="PF01636"/>
    </source>
</evidence>
<keyword evidence="3" id="KW-1185">Reference proteome</keyword>
<feature type="domain" description="Aminoglycoside phosphotransferase" evidence="1">
    <location>
        <begin position="106"/>
        <end position="159"/>
    </location>
</feature>
<dbReference type="Proteomes" id="UP000579153">
    <property type="component" value="Unassembled WGS sequence"/>
</dbReference>
<sequence length="245" mass="27207">MSETHLPGGFVNAVVRVGDTVRRTPGQRAAYVHELLRLFERSGWAGAPRFLGLDGRGREILSFLDGHVAWEDVQPDGVASDESLARAAELVREFHDLTAGTALAREEEVVCHNDLSPKNTVYRGEELRPVAFIDWDLAGPGRRVHDVAHVCWQYAGLGPLIADPADAARRVRLICDAYGLRERGEVVETILWWQDRCRRGIEQEAAAGLAHAVRLREQGVVAQVRACHDWVAAHRAGFERALRQG</sequence>
<dbReference type="AlphaFoldDB" id="A0A7W9LCE1"/>
<dbReference type="InterPro" id="IPR011009">
    <property type="entry name" value="Kinase-like_dom_sf"/>
</dbReference>
<dbReference type="RefSeq" id="WP_185072033.1">
    <property type="nucleotide sequence ID" value="NZ_JACHMB010000001.1"/>
</dbReference>
<gene>
    <name evidence="2" type="ORF">HD596_005386</name>
</gene>
<dbReference type="InterPro" id="IPR002575">
    <property type="entry name" value="Aminoglycoside_PTrfase"/>
</dbReference>
<dbReference type="Pfam" id="PF01636">
    <property type="entry name" value="APH"/>
    <property type="match status" value="1"/>
</dbReference>
<proteinExistence type="predicted"/>
<evidence type="ECO:0000313" key="2">
    <source>
        <dbReference type="EMBL" id="MBB5778630.1"/>
    </source>
</evidence>
<organism evidence="2 3">
    <name type="scientific">Nonomuraea jabiensis</name>
    <dbReference type="NCBI Taxonomy" id="882448"/>
    <lineage>
        <taxon>Bacteria</taxon>
        <taxon>Bacillati</taxon>
        <taxon>Actinomycetota</taxon>
        <taxon>Actinomycetes</taxon>
        <taxon>Streptosporangiales</taxon>
        <taxon>Streptosporangiaceae</taxon>
        <taxon>Nonomuraea</taxon>
    </lineage>
</organism>